<feature type="compositionally biased region" description="Polar residues" evidence="1">
    <location>
        <begin position="548"/>
        <end position="564"/>
    </location>
</feature>
<gene>
    <name evidence="2" type="ORF">A1Q2_00596</name>
</gene>
<feature type="compositionally biased region" description="Polar residues" evidence="1">
    <location>
        <begin position="817"/>
        <end position="830"/>
    </location>
</feature>
<feature type="compositionally biased region" description="Pro residues" evidence="1">
    <location>
        <begin position="633"/>
        <end position="645"/>
    </location>
</feature>
<feature type="compositionally biased region" description="Polar residues" evidence="1">
    <location>
        <begin position="528"/>
        <end position="539"/>
    </location>
</feature>
<organism evidence="2 3">
    <name type="scientific">Trichosporon asahii var. asahii (strain CBS 8904)</name>
    <name type="common">Yeast</name>
    <dbReference type="NCBI Taxonomy" id="1220162"/>
    <lineage>
        <taxon>Eukaryota</taxon>
        <taxon>Fungi</taxon>
        <taxon>Dikarya</taxon>
        <taxon>Basidiomycota</taxon>
        <taxon>Agaricomycotina</taxon>
        <taxon>Tremellomycetes</taxon>
        <taxon>Trichosporonales</taxon>
        <taxon>Trichosporonaceae</taxon>
        <taxon>Trichosporon</taxon>
    </lineage>
</organism>
<feature type="compositionally biased region" description="Low complexity" evidence="1">
    <location>
        <begin position="507"/>
        <end position="527"/>
    </location>
</feature>
<proteinExistence type="predicted"/>
<dbReference type="Proteomes" id="UP000006757">
    <property type="component" value="Unassembled WGS sequence"/>
</dbReference>
<feature type="compositionally biased region" description="Low complexity" evidence="1">
    <location>
        <begin position="1015"/>
        <end position="1042"/>
    </location>
</feature>
<evidence type="ECO:0000313" key="3">
    <source>
        <dbReference type="Proteomes" id="UP000006757"/>
    </source>
</evidence>
<feature type="compositionally biased region" description="Polar residues" evidence="1">
    <location>
        <begin position="764"/>
        <end position="780"/>
    </location>
</feature>
<feature type="compositionally biased region" description="Low complexity" evidence="1">
    <location>
        <begin position="844"/>
        <end position="856"/>
    </location>
</feature>
<dbReference type="AlphaFoldDB" id="K1VX68"/>
<protein>
    <submittedName>
        <fullName evidence="2">Uncharacterized protein</fullName>
    </submittedName>
</protein>
<feature type="region of interest" description="Disordered" evidence="1">
    <location>
        <begin position="633"/>
        <end position="999"/>
    </location>
</feature>
<reference evidence="2 3" key="1">
    <citation type="journal article" date="2012" name="Eukaryot. Cell">
        <title>Genome sequence of the Trichosporon asahii environmental strain CBS 8904.</title>
        <authorList>
            <person name="Yang R.Y."/>
            <person name="Li H.T."/>
            <person name="Zhu H."/>
            <person name="Zhou G.P."/>
            <person name="Wang M."/>
            <person name="Wang L."/>
        </authorList>
    </citation>
    <scope>NUCLEOTIDE SEQUENCE [LARGE SCALE GENOMIC DNA]</scope>
    <source>
        <strain evidence="2 3">CBS 8904</strain>
    </source>
</reference>
<feature type="region of interest" description="Disordered" evidence="1">
    <location>
        <begin position="273"/>
        <end position="331"/>
    </location>
</feature>
<feature type="compositionally biased region" description="Low complexity" evidence="1">
    <location>
        <begin position="47"/>
        <end position="57"/>
    </location>
</feature>
<keyword evidence="3" id="KW-1185">Reference proteome</keyword>
<name>K1VX68_TRIAC</name>
<feature type="compositionally biased region" description="Low complexity" evidence="1">
    <location>
        <begin position="82"/>
        <end position="105"/>
    </location>
</feature>
<dbReference type="InParanoid" id="K1VX68"/>
<feature type="compositionally biased region" description="Pro residues" evidence="1">
    <location>
        <begin position="867"/>
        <end position="886"/>
    </location>
</feature>
<feature type="compositionally biased region" description="Low complexity" evidence="1">
    <location>
        <begin position="787"/>
        <end position="797"/>
    </location>
</feature>
<dbReference type="eggNOG" id="ENOG502SE0S">
    <property type="taxonomic scope" value="Eukaryota"/>
</dbReference>
<sequence>MDDPWAAPWSTPAAKGNKSPAPPRMSLSPPPDDDVDPWGPPVPKPSAAPDLPSLDALAPRRSEELPTFDSALPSWGGEWGATPKKASPPVTSTSPTTSPTLGKTSLGSPTLGKSPPKSPLQIPLPRSPSPDAVEQSVEAAWGGDDVVARMSQDLARPSLTLSRPGTVSPVAVSRTTTPQLNEEREDEEEEEPPSPGQALERELDVISPQRSPSPKPIVEDEVRGFPSPETAMRAALGDLDDYDKLPDLDTLMVKEPPRDTSLGLAGLEASDIVRRSMSPSSDFGGFGSPERGVRSDDPWGTGADEPWGAAVAERERERESTPSPSRQEKQWEIAQSEMRLRDELAPFEKIQSLKKEWDGVAAAVLGDNEPTVSEDEERKLDAAASALKEHSADTLRSLTVIPDTTVPLQTQTGAQLARALARPNPTPQSSLLYAPNVRRRPLGPGLESRWAQRSRLGEPDVPAESRPSLESSQGSRWSFWRKQAAPPKPLVTSGGGMLERKSDEPSRPSAGSRPASISSIPTPATSSQPETPTARSATPTIPEDAVASTPTITVQPAPQQQGSRMSRIFGWGKKKAPEEPSSAGAKEDLELTTDDFAFLAEVPSHTPPGSADLLGMDGPTANLEQVLNAPKAVPLPAPLAPPPGAPRRSDSGGFVARMAPAHAPTPSATDLLSGLDFDAPPPPASKPSTSSSSSLWDDFLEPAKPSPTTSTFPSIQPPKLTSPAIPTLGAPPKSSSPLSAEPMSAGFPTLTPTPPASSPVTGTFSSLVPSRPSTPKSSLDTKPPAPSHLSQSSLSQSNDFGFGDLSLSPPKPSPISTHATSDSISSQKQPSARAYGPSGGLGGAAAALPPRARYGPSGPARGSISALPPPSAPSPASPAMDSPPQPRKLTKGPTGYGKLNAVGSPSPERKVATAPPPFGAGMEPLRPTPSPSPSPSPATSQPMPPMAPMAPMAPSKPLQPMSAQSANDDFGDFGDFGDFSAPTSAPAQQTGLGTFTSGDDDFGDFGDFTSFAAPTAAAAPATPARIQSAAPTPPSKSSVPPSYRQQSHGTPSKTRQAPPPQISVPKAGVAKHLPPAQMKHSIELSSSFAIPTLAPPPGTSKPKPAQQENLLGDDFGDFADFAAPVSGPPPPSGNSGVGFPSSTSASALANLSASAGSGGSSPRKVDHAPAAELVHAAAQRGPAQWPSTSPIKALAPPPGSAQNSRPASFIDLMDE</sequence>
<feature type="region of interest" description="Disordered" evidence="1">
    <location>
        <begin position="412"/>
        <end position="589"/>
    </location>
</feature>
<feature type="compositionally biased region" description="Pro residues" evidence="1">
    <location>
        <begin position="926"/>
        <end position="948"/>
    </location>
</feature>
<evidence type="ECO:0000256" key="1">
    <source>
        <dbReference type="SAM" id="MobiDB-lite"/>
    </source>
</evidence>
<dbReference type="EMBL" id="AMBO01000145">
    <property type="protein sequence ID" value="EKD05101.1"/>
    <property type="molecule type" value="Genomic_DNA"/>
</dbReference>
<dbReference type="OMA" id="HADPWAR"/>
<comment type="caution">
    <text evidence="2">The sequence shown here is derived from an EMBL/GenBank/DDBJ whole genome shotgun (WGS) entry which is preliminary data.</text>
</comment>
<dbReference type="STRING" id="1220162.K1VX68"/>
<feature type="compositionally biased region" description="Polar residues" evidence="1">
    <location>
        <begin position="1043"/>
        <end position="1055"/>
    </location>
</feature>
<accession>K1VX68</accession>
<feature type="compositionally biased region" description="Acidic residues" evidence="1">
    <location>
        <begin position="183"/>
        <end position="192"/>
    </location>
</feature>
<evidence type="ECO:0000313" key="2">
    <source>
        <dbReference type="EMBL" id="EKD05101.1"/>
    </source>
</evidence>
<dbReference type="OrthoDB" id="2594812at2759"/>
<feature type="compositionally biased region" description="Basic and acidic residues" evidence="1">
    <location>
        <begin position="312"/>
        <end position="331"/>
    </location>
</feature>
<feature type="region of interest" description="Disordered" evidence="1">
    <location>
        <begin position="1"/>
        <end position="140"/>
    </location>
</feature>
<dbReference type="HOGENOM" id="CLU_269283_0_0_1"/>
<feature type="region of interest" description="Disordered" evidence="1">
    <location>
        <begin position="1015"/>
        <end position="1215"/>
    </location>
</feature>
<feature type="region of interest" description="Disordered" evidence="1">
    <location>
        <begin position="155"/>
        <end position="226"/>
    </location>
</feature>
<feature type="compositionally biased region" description="Low complexity" evidence="1">
    <location>
        <begin position="1133"/>
        <end position="1155"/>
    </location>
</feature>